<dbReference type="SMR" id="A0A4P7N904"/>
<keyword evidence="2" id="KW-0378">Hydrolase</keyword>
<organism evidence="3 4">
    <name type="scientific">Pyricularia oryzae</name>
    <name type="common">Rice blast fungus</name>
    <name type="synonym">Magnaporthe oryzae</name>
    <dbReference type="NCBI Taxonomy" id="318829"/>
    <lineage>
        <taxon>Eukaryota</taxon>
        <taxon>Fungi</taxon>
        <taxon>Dikarya</taxon>
        <taxon>Ascomycota</taxon>
        <taxon>Pezizomycotina</taxon>
        <taxon>Sordariomycetes</taxon>
        <taxon>Sordariomycetidae</taxon>
        <taxon>Magnaporthales</taxon>
        <taxon>Pyriculariaceae</taxon>
        <taxon>Pyricularia</taxon>
    </lineage>
</organism>
<dbReference type="Proteomes" id="UP000294847">
    <property type="component" value="Chromosome 2"/>
</dbReference>
<dbReference type="PANTHER" id="PTHR21660">
    <property type="entry name" value="THIOESTERASE SUPERFAMILY MEMBER-RELATED"/>
    <property type="match status" value="1"/>
</dbReference>
<dbReference type="AlphaFoldDB" id="A0A4P7N904"/>
<dbReference type="CDD" id="cd03443">
    <property type="entry name" value="PaaI_thioesterase"/>
    <property type="match status" value="1"/>
</dbReference>
<evidence type="ECO:0000256" key="1">
    <source>
        <dbReference type="ARBA" id="ARBA00008324"/>
    </source>
</evidence>
<evidence type="ECO:0000256" key="2">
    <source>
        <dbReference type="ARBA" id="ARBA00022801"/>
    </source>
</evidence>
<evidence type="ECO:0000313" key="4">
    <source>
        <dbReference type="Proteomes" id="UP000294847"/>
    </source>
</evidence>
<dbReference type="Pfam" id="PF03061">
    <property type="entry name" value="4HBT"/>
    <property type="match status" value="1"/>
</dbReference>
<comment type="similarity">
    <text evidence="1">Belongs to the thioesterase PaaI family.</text>
</comment>
<gene>
    <name evidence="3" type="ORF">PoMZ_01525</name>
</gene>
<dbReference type="PANTHER" id="PTHR21660:SF1">
    <property type="entry name" value="ACYL-COENZYME A THIOESTERASE 13"/>
    <property type="match status" value="1"/>
</dbReference>
<dbReference type="SUPFAM" id="SSF54637">
    <property type="entry name" value="Thioesterase/thiol ester dehydrase-isomerase"/>
    <property type="match status" value="1"/>
</dbReference>
<name>A0A4P7N904_PYROR</name>
<evidence type="ECO:0000313" key="3">
    <source>
        <dbReference type="EMBL" id="QBZ56614.1"/>
    </source>
</evidence>
<proteinExistence type="inferred from homology"/>
<dbReference type="EMBL" id="CP034205">
    <property type="protein sequence ID" value="QBZ56614.1"/>
    <property type="molecule type" value="Genomic_DNA"/>
</dbReference>
<protein>
    <submittedName>
        <fullName evidence="3">Uncharacterized protein</fullName>
    </submittedName>
</protein>
<dbReference type="OMA" id="GDWMNTL"/>
<dbReference type="VEuPathDB" id="FungiDB:M_BR32_EuGene_00014371"/>
<dbReference type="InterPro" id="IPR029069">
    <property type="entry name" value="HotDog_dom_sf"/>
</dbReference>
<sequence length="173" mass="18705">MTLQCKVDKDCMETVQGVIDAYLSIGEGDFISIFRGEHFRLVAAAKGPEASPRSEGLAMATFTYTVQKQHCNRLGNLHGGAAATLFDYCTTMPLCLIAKPGFWSMLGVSRNLSVTYLRPIPLGQAIFIECDVVAAGGRLCALRGTMRRAEDGVVMATCEHEKASIEHLAGSKM</sequence>
<reference evidence="3 4" key="1">
    <citation type="journal article" date="2019" name="Mol. Biol. Evol.">
        <title>Blast fungal genomes show frequent chromosomal changes, gene gains and losses, and effector gene turnover.</title>
        <authorList>
            <person name="Gomez Luciano L.B."/>
            <person name="Jason Tsai I."/>
            <person name="Chuma I."/>
            <person name="Tosa Y."/>
            <person name="Chen Y.H."/>
            <person name="Li J.Y."/>
            <person name="Li M.Y."/>
            <person name="Jade Lu M.Y."/>
            <person name="Nakayashiki H."/>
            <person name="Li W.H."/>
        </authorList>
    </citation>
    <scope>NUCLEOTIDE SEQUENCE [LARGE SCALE GENOMIC DNA]</scope>
    <source>
        <strain evidence="3">MZ5-1-6</strain>
    </source>
</reference>
<accession>A0A4P7N904</accession>
<dbReference type="InterPro" id="IPR039298">
    <property type="entry name" value="ACOT13"/>
</dbReference>
<dbReference type="Gene3D" id="3.10.129.10">
    <property type="entry name" value="Hotdog Thioesterase"/>
    <property type="match status" value="1"/>
</dbReference>
<dbReference type="InterPro" id="IPR006683">
    <property type="entry name" value="Thioestr_dom"/>
</dbReference>
<dbReference type="GO" id="GO:0047617">
    <property type="term" value="F:fatty acyl-CoA hydrolase activity"/>
    <property type="evidence" value="ECO:0007669"/>
    <property type="project" value="InterPro"/>
</dbReference>